<proteinExistence type="predicted"/>
<protein>
    <recommendedName>
        <fullName evidence="8">Protein kinase domain-containing protein</fullName>
    </recommendedName>
</protein>
<feature type="compositionally biased region" description="Acidic residues" evidence="7">
    <location>
        <begin position="534"/>
        <end position="544"/>
    </location>
</feature>
<dbReference type="InterPro" id="IPR017441">
    <property type="entry name" value="Protein_kinase_ATP_BS"/>
</dbReference>
<dbReference type="PANTHER" id="PTHR24055">
    <property type="entry name" value="MITOGEN-ACTIVATED PROTEIN KINASE"/>
    <property type="match status" value="1"/>
</dbReference>
<dbReference type="SUPFAM" id="SSF56112">
    <property type="entry name" value="Protein kinase-like (PK-like)"/>
    <property type="match status" value="1"/>
</dbReference>
<sequence length="550" mass="55275">MDDLRLLKKLGEGSYAVVFEAQDRAGTRFAVKQLKDAPASWAECVRQPEIAALRKVQHRNVLRLHRLVVVGDSASAGKSSVLLVSELLEADLFESLEAMHLRAQRPRPEHIRWLGRELLSGLSAIHEAGVLHRDLKPENVMLAGPGSPSGCAAKLVDFGQAKDVRSAKARRADWTAYVATRWYRAPELLLGAARYTGAVDVWACGVLLAEALTGRPVFPGDSPSNQLFKIAATLGAPQTSWPDAPRIAAAAGVPLPSSAGSGAGVARLLPAGTPADLVAAVAAMVQWDPAARPTARQCLALPFFASGSAEPILPGRPPSRTDDQAGDALRRRAAEDEQTRLEGLAAAAAATAAAAASTASREGGGGGKRGPAGGAAGSLSGGAGAGPGSGSDTDEDFADGPSSAGAASAGPGVATGAGAAAPSPRNGLPSPGAAPAMAARGASAPGDDSTRGSRRKGLGLAAAAVQTGPKPASEARRASAVPLGSTLGSILGGPRKPSARKARTSGADSQAPRRPADSGSGGENAGDGGGDGGGGDDDDDDDFDYVPSFG</sequence>
<evidence type="ECO:0000259" key="8">
    <source>
        <dbReference type="PROSITE" id="PS50011"/>
    </source>
</evidence>
<evidence type="ECO:0000256" key="3">
    <source>
        <dbReference type="ARBA" id="ARBA00022741"/>
    </source>
</evidence>
<dbReference type="InterPro" id="IPR008271">
    <property type="entry name" value="Ser/Thr_kinase_AS"/>
</dbReference>
<reference evidence="9 10" key="1">
    <citation type="submission" date="2019-07" db="EMBL/GenBank/DDBJ databases">
        <title>Genomes of Cafeteria roenbergensis.</title>
        <authorList>
            <person name="Fischer M.G."/>
            <person name="Hackl T."/>
            <person name="Roman M."/>
        </authorList>
    </citation>
    <scope>NUCLEOTIDE SEQUENCE [LARGE SCALE GENOMIC DNA]</scope>
    <source>
        <strain evidence="9 10">E4-10P</strain>
    </source>
</reference>
<dbReference type="GO" id="GO:0004674">
    <property type="term" value="F:protein serine/threonine kinase activity"/>
    <property type="evidence" value="ECO:0007669"/>
    <property type="project" value="UniProtKB-KW"/>
</dbReference>
<feature type="binding site" evidence="6">
    <location>
        <position position="32"/>
    </location>
    <ligand>
        <name>ATP</name>
        <dbReference type="ChEBI" id="CHEBI:30616"/>
    </ligand>
</feature>
<dbReference type="Pfam" id="PF00069">
    <property type="entry name" value="Pkinase"/>
    <property type="match status" value="1"/>
</dbReference>
<keyword evidence="5 6" id="KW-0067">ATP-binding</keyword>
<feature type="region of interest" description="Disordered" evidence="7">
    <location>
        <begin position="358"/>
        <end position="550"/>
    </location>
</feature>
<dbReference type="GO" id="GO:0005524">
    <property type="term" value="F:ATP binding"/>
    <property type="evidence" value="ECO:0007669"/>
    <property type="project" value="UniProtKB-UniRule"/>
</dbReference>
<keyword evidence="1" id="KW-0723">Serine/threonine-protein kinase</keyword>
<evidence type="ECO:0000256" key="1">
    <source>
        <dbReference type="ARBA" id="ARBA00022527"/>
    </source>
</evidence>
<organism evidence="9 10">
    <name type="scientific">Cafeteria roenbergensis</name>
    <name type="common">Marine flagellate</name>
    <dbReference type="NCBI Taxonomy" id="33653"/>
    <lineage>
        <taxon>Eukaryota</taxon>
        <taxon>Sar</taxon>
        <taxon>Stramenopiles</taxon>
        <taxon>Bigyra</taxon>
        <taxon>Opalozoa</taxon>
        <taxon>Bicosoecida</taxon>
        <taxon>Cafeteriaceae</taxon>
        <taxon>Cafeteria</taxon>
    </lineage>
</organism>
<comment type="caution">
    <text evidence="9">The sequence shown here is derived from an EMBL/GenBank/DDBJ whole genome shotgun (WGS) entry which is preliminary data.</text>
</comment>
<dbReference type="EMBL" id="VLTO01000075">
    <property type="protein sequence ID" value="KAA0168616.1"/>
    <property type="molecule type" value="Genomic_DNA"/>
</dbReference>
<feature type="compositionally biased region" description="Low complexity" evidence="7">
    <location>
        <begin position="399"/>
        <end position="446"/>
    </location>
</feature>
<dbReference type="InterPro" id="IPR050117">
    <property type="entry name" value="MAPK"/>
</dbReference>
<keyword evidence="2" id="KW-0808">Transferase</keyword>
<evidence type="ECO:0000256" key="6">
    <source>
        <dbReference type="PROSITE-ProRule" id="PRU10141"/>
    </source>
</evidence>
<feature type="compositionally biased region" description="Gly residues" evidence="7">
    <location>
        <begin position="519"/>
        <end position="533"/>
    </location>
</feature>
<feature type="region of interest" description="Disordered" evidence="7">
    <location>
        <begin position="309"/>
        <end position="339"/>
    </location>
</feature>
<keyword evidence="4" id="KW-0418">Kinase</keyword>
<dbReference type="Proteomes" id="UP000322899">
    <property type="component" value="Unassembled WGS sequence"/>
</dbReference>
<keyword evidence="3 6" id="KW-0547">Nucleotide-binding</keyword>
<evidence type="ECO:0000313" key="9">
    <source>
        <dbReference type="EMBL" id="KAA0168616.1"/>
    </source>
</evidence>
<dbReference type="PROSITE" id="PS00107">
    <property type="entry name" value="PROTEIN_KINASE_ATP"/>
    <property type="match status" value="1"/>
</dbReference>
<feature type="compositionally biased region" description="Basic and acidic residues" evidence="7">
    <location>
        <begin position="319"/>
        <end position="339"/>
    </location>
</feature>
<dbReference type="PROSITE" id="PS00108">
    <property type="entry name" value="PROTEIN_KINASE_ST"/>
    <property type="match status" value="1"/>
</dbReference>
<evidence type="ECO:0000256" key="2">
    <source>
        <dbReference type="ARBA" id="ARBA00022679"/>
    </source>
</evidence>
<accession>A0A5A8DT49</accession>
<dbReference type="PROSITE" id="PS50011">
    <property type="entry name" value="PROTEIN_KINASE_DOM"/>
    <property type="match status" value="1"/>
</dbReference>
<dbReference type="AlphaFoldDB" id="A0A5A8DT49"/>
<evidence type="ECO:0000313" key="10">
    <source>
        <dbReference type="Proteomes" id="UP000322899"/>
    </source>
</evidence>
<evidence type="ECO:0000256" key="7">
    <source>
        <dbReference type="SAM" id="MobiDB-lite"/>
    </source>
</evidence>
<feature type="domain" description="Protein kinase" evidence="8">
    <location>
        <begin position="4"/>
        <end position="304"/>
    </location>
</feature>
<dbReference type="SMART" id="SM00220">
    <property type="entry name" value="S_TKc"/>
    <property type="match status" value="1"/>
</dbReference>
<evidence type="ECO:0000256" key="5">
    <source>
        <dbReference type="ARBA" id="ARBA00022840"/>
    </source>
</evidence>
<gene>
    <name evidence="9" type="ORF">FNF27_07128</name>
</gene>
<dbReference type="Gene3D" id="3.30.200.20">
    <property type="entry name" value="Phosphorylase Kinase, domain 1"/>
    <property type="match status" value="1"/>
</dbReference>
<feature type="compositionally biased region" description="Gly residues" evidence="7">
    <location>
        <begin position="362"/>
        <end position="389"/>
    </location>
</feature>
<dbReference type="Gene3D" id="1.10.510.10">
    <property type="entry name" value="Transferase(Phosphotransferase) domain 1"/>
    <property type="match status" value="1"/>
</dbReference>
<dbReference type="InterPro" id="IPR011009">
    <property type="entry name" value="Kinase-like_dom_sf"/>
</dbReference>
<dbReference type="FunFam" id="1.10.510.10:FF:000624">
    <property type="entry name" value="Mitogen-activated protein kinase"/>
    <property type="match status" value="1"/>
</dbReference>
<name>A0A5A8DT49_CAFRO</name>
<evidence type="ECO:0000256" key="4">
    <source>
        <dbReference type="ARBA" id="ARBA00022777"/>
    </source>
</evidence>
<dbReference type="InterPro" id="IPR000719">
    <property type="entry name" value="Prot_kinase_dom"/>
</dbReference>